<dbReference type="Proteomes" id="UP001159363">
    <property type="component" value="Chromosome 4"/>
</dbReference>
<keyword evidence="2" id="KW-1185">Reference proteome</keyword>
<feature type="non-terminal residue" evidence="1">
    <location>
        <position position="128"/>
    </location>
</feature>
<dbReference type="PANTHER" id="PTHR47326">
    <property type="entry name" value="TRANSPOSABLE ELEMENT TC3 TRANSPOSASE-LIKE PROTEIN"/>
    <property type="match status" value="1"/>
</dbReference>
<dbReference type="PANTHER" id="PTHR47326:SF1">
    <property type="entry name" value="HTH PSQ-TYPE DOMAIN-CONTAINING PROTEIN"/>
    <property type="match status" value="1"/>
</dbReference>
<protein>
    <submittedName>
        <fullName evidence="1">Uncharacterized protein</fullName>
    </submittedName>
</protein>
<sequence>MPQLETVCANAICHLNDALPHFPRDAREYLIYRLPYRWIGRSRNDVQQLLLWLPRSPDLTRHDFVVWDYVKDALFVPPLPADPADLPARIITAFDPIDREMPYLSQKGNVSNTCNVSTKLCEFPYTAA</sequence>
<proteinExistence type="predicted"/>
<gene>
    <name evidence="1" type="ORF">PR048_015376</name>
</gene>
<dbReference type="InterPro" id="IPR036397">
    <property type="entry name" value="RNaseH_sf"/>
</dbReference>
<dbReference type="Gene3D" id="3.30.420.10">
    <property type="entry name" value="Ribonuclease H-like superfamily/Ribonuclease H"/>
    <property type="match status" value="1"/>
</dbReference>
<accession>A0ABQ9HGT2</accession>
<evidence type="ECO:0000313" key="2">
    <source>
        <dbReference type="Proteomes" id="UP001159363"/>
    </source>
</evidence>
<reference evidence="1 2" key="1">
    <citation type="submission" date="2023-02" db="EMBL/GenBank/DDBJ databases">
        <title>LHISI_Scaffold_Assembly.</title>
        <authorList>
            <person name="Stuart O.P."/>
            <person name="Cleave R."/>
            <person name="Magrath M.J.L."/>
            <person name="Mikheyev A.S."/>
        </authorList>
    </citation>
    <scope>NUCLEOTIDE SEQUENCE [LARGE SCALE GENOMIC DNA]</scope>
    <source>
        <strain evidence="1">Daus_M_001</strain>
        <tissue evidence="1">Leg muscle</tissue>
    </source>
</reference>
<dbReference type="EMBL" id="JARBHB010000005">
    <property type="protein sequence ID" value="KAJ8883532.1"/>
    <property type="molecule type" value="Genomic_DNA"/>
</dbReference>
<name>A0ABQ9HGT2_9NEOP</name>
<evidence type="ECO:0000313" key="1">
    <source>
        <dbReference type="EMBL" id="KAJ8883532.1"/>
    </source>
</evidence>
<organism evidence="1 2">
    <name type="scientific">Dryococelus australis</name>
    <dbReference type="NCBI Taxonomy" id="614101"/>
    <lineage>
        <taxon>Eukaryota</taxon>
        <taxon>Metazoa</taxon>
        <taxon>Ecdysozoa</taxon>
        <taxon>Arthropoda</taxon>
        <taxon>Hexapoda</taxon>
        <taxon>Insecta</taxon>
        <taxon>Pterygota</taxon>
        <taxon>Neoptera</taxon>
        <taxon>Polyneoptera</taxon>
        <taxon>Phasmatodea</taxon>
        <taxon>Verophasmatodea</taxon>
        <taxon>Anareolatae</taxon>
        <taxon>Phasmatidae</taxon>
        <taxon>Eurycanthinae</taxon>
        <taxon>Dryococelus</taxon>
    </lineage>
</organism>
<comment type="caution">
    <text evidence="1">The sequence shown here is derived from an EMBL/GenBank/DDBJ whole genome shotgun (WGS) entry which is preliminary data.</text>
</comment>